<name>A0A8S1YLE4_PAROT</name>
<proteinExistence type="predicted"/>
<protein>
    <submittedName>
        <fullName evidence="1">Uncharacterized protein</fullName>
    </submittedName>
</protein>
<sequence length="142" mass="17511">MFKGYIDSIFDMKPNEELFKQLFQGACHLYKSYLDNKNRKQFDVYFSIDMLQWEKQVILRMKHCKIQTKQFYELRQQKIILQKTQMSGNIIIFWSKWLGKSYNIILYYQNTNYPRSLDDINQRRIQKTKYFQTLASHFLTYQ</sequence>
<gene>
    <name evidence="1" type="ORF">POCTA_138.1.T2600006</name>
</gene>
<evidence type="ECO:0000313" key="1">
    <source>
        <dbReference type="EMBL" id="CAD8215456.1"/>
    </source>
</evidence>
<comment type="caution">
    <text evidence="1">The sequence shown here is derived from an EMBL/GenBank/DDBJ whole genome shotgun (WGS) entry which is preliminary data.</text>
</comment>
<keyword evidence="2" id="KW-1185">Reference proteome</keyword>
<dbReference type="OrthoDB" id="10536829at2759"/>
<accession>A0A8S1YLE4</accession>
<dbReference type="AlphaFoldDB" id="A0A8S1YLE4"/>
<dbReference type="Proteomes" id="UP000683925">
    <property type="component" value="Unassembled WGS sequence"/>
</dbReference>
<organism evidence="1 2">
    <name type="scientific">Paramecium octaurelia</name>
    <dbReference type="NCBI Taxonomy" id="43137"/>
    <lineage>
        <taxon>Eukaryota</taxon>
        <taxon>Sar</taxon>
        <taxon>Alveolata</taxon>
        <taxon>Ciliophora</taxon>
        <taxon>Intramacronucleata</taxon>
        <taxon>Oligohymenophorea</taxon>
        <taxon>Peniculida</taxon>
        <taxon>Parameciidae</taxon>
        <taxon>Paramecium</taxon>
    </lineage>
</organism>
<evidence type="ECO:0000313" key="2">
    <source>
        <dbReference type="Proteomes" id="UP000683925"/>
    </source>
</evidence>
<reference evidence="1" key="1">
    <citation type="submission" date="2021-01" db="EMBL/GenBank/DDBJ databases">
        <authorList>
            <consortium name="Genoscope - CEA"/>
            <person name="William W."/>
        </authorList>
    </citation>
    <scope>NUCLEOTIDE SEQUENCE</scope>
</reference>
<dbReference type="EMBL" id="CAJJDP010000264">
    <property type="protein sequence ID" value="CAD8215456.1"/>
    <property type="molecule type" value="Genomic_DNA"/>
</dbReference>